<feature type="transmembrane region" description="Helical" evidence="19">
    <location>
        <begin position="59"/>
        <end position="79"/>
    </location>
</feature>
<accession>A0AAU6PC41</accession>
<evidence type="ECO:0000256" key="17">
    <source>
        <dbReference type="ARBA" id="ARBA00031028"/>
    </source>
</evidence>
<comment type="subcellular location">
    <subcellularLocation>
        <location evidence="2">Mitochondrion inner membrane</location>
        <topology evidence="2">Multi-pass membrane protein</topology>
    </subcellularLocation>
</comment>
<feature type="transmembrane region" description="Helical" evidence="19">
    <location>
        <begin position="9"/>
        <end position="30"/>
    </location>
</feature>
<reference evidence="21" key="1">
    <citation type="submission" date="2021-06" db="EMBL/GenBank/DDBJ databases">
        <authorList>
            <consortium name="Expending Complete Mitogenomes of Ledrinae and Compositional heterogeneity effect on the phylogenetic inferences of paraphyletic family: Cicadellidae (Hemiptera: Cicadomorpha)"/>
            <person name="Huang W."/>
            <person name="Yu T."/>
            <person name="Zhang Y."/>
        </authorList>
    </citation>
    <scope>NUCLEOTIDE SEQUENCE</scope>
</reference>
<dbReference type="GO" id="GO:0005743">
    <property type="term" value="C:mitochondrial inner membrane"/>
    <property type="evidence" value="ECO:0007669"/>
    <property type="project" value="UniProtKB-SubCell"/>
</dbReference>
<gene>
    <name evidence="21" type="primary">ND2</name>
</gene>
<evidence type="ECO:0000256" key="12">
    <source>
        <dbReference type="ARBA" id="ARBA00022989"/>
    </source>
</evidence>
<feature type="transmembrane region" description="Helical" evidence="19">
    <location>
        <begin position="302"/>
        <end position="322"/>
    </location>
</feature>
<evidence type="ECO:0000256" key="3">
    <source>
        <dbReference type="ARBA" id="ARBA00007012"/>
    </source>
</evidence>
<evidence type="ECO:0000256" key="19">
    <source>
        <dbReference type="SAM" id="Phobius"/>
    </source>
</evidence>
<evidence type="ECO:0000313" key="21">
    <source>
        <dbReference type="EMBL" id="WXH77309.1"/>
    </source>
</evidence>
<evidence type="ECO:0000256" key="4">
    <source>
        <dbReference type="ARBA" id="ARBA00012944"/>
    </source>
</evidence>
<feature type="transmembrane region" description="Helical" evidence="19">
    <location>
        <begin position="132"/>
        <end position="151"/>
    </location>
</feature>
<protein>
    <recommendedName>
        <fullName evidence="5">NADH-ubiquinone oxidoreductase chain 2</fullName>
        <ecNumber evidence="4">7.1.1.2</ecNumber>
    </recommendedName>
    <alternativeName>
        <fullName evidence="17">NADH dehydrogenase subunit 2</fullName>
    </alternativeName>
</protein>
<dbReference type="PANTHER" id="PTHR46552:SF1">
    <property type="entry name" value="NADH-UBIQUINONE OXIDOREDUCTASE CHAIN 2"/>
    <property type="match status" value="1"/>
</dbReference>
<dbReference type="AlphaFoldDB" id="A0AAU6PC41"/>
<comment type="catalytic activity">
    <reaction evidence="18">
        <text>a ubiquinone + NADH + 5 H(+)(in) = a ubiquinol + NAD(+) + 4 H(+)(out)</text>
        <dbReference type="Rhea" id="RHEA:29091"/>
        <dbReference type="Rhea" id="RHEA-COMP:9565"/>
        <dbReference type="Rhea" id="RHEA-COMP:9566"/>
        <dbReference type="ChEBI" id="CHEBI:15378"/>
        <dbReference type="ChEBI" id="CHEBI:16389"/>
        <dbReference type="ChEBI" id="CHEBI:17976"/>
        <dbReference type="ChEBI" id="CHEBI:57540"/>
        <dbReference type="ChEBI" id="CHEBI:57945"/>
        <dbReference type="EC" id="7.1.1.2"/>
    </reaction>
</comment>
<evidence type="ECO:0000256" key="14">
    <source>
        <dbReference type="ARBA" id="ARBA00023075"/>
    </source>
</evidence>
<evidence type="ECO:0000259" key="20">
    <source>
        <dbReference type="Pfam" id="PF00361"/>
    </source>
</evidence>
<dbReference type="EC" id="7.1.1.2" evidence="4"/>
<sequence length="326" mass="37903">MFLNSSKSLFLSFMAVGVIISVSCNSWILVWAGMEVFLISFVPFFCSFGFVSSECSMSYFLVQSLSSSLFIFSLVFLLMDFDFDFYMNSFLCLSLLLKLGCAPFHSWVFGVVPGMSYDSLLIFFTFSSLPPFFLLSLISYNLYIFVFLGLVVGSVGGLNHSSFSKIIGFSSVFNMGFLIYLIKVGSLWLIYFFLYFLMVFFLVVFLNFYRFDYMNMLFLVGLSFLCKLSFWFLFLSMGGMPPMLGFFVKLISIEYSILNKDYFISFFMVIFSLVVMFYYLRCSFISLFIYSFVLKWNFSKSLSYLNFFSFLSFFLFPLLFLFSGLF</sequence>
<keyword evidence="12 19" id="KW-1133">Transmembrane helix</keyword>
<geneLocation type="mitochondrion" evidence="21"/>
<evidence type="ECO:0000256" key="9">
    <source>
        <dbReference type="ARBA" id="ARBA00022792"/>
    </source>
</evidence>
<dbReference type="InterPro" id="IPR001750">
    <property type="entry name" value="ND/Mrp_TM"/>
</dbReference>
<dbReference type="PROSITE" id="PS51257">
    <property type="entry name" value="PROKAR_LIPOPROTEIN"/>
    <property type="match status" value="1"/>
</dbReference>
<keyword evidence="13" id="KW-0520">NAD</keyword>
<dbReference type="PANTHER" id="PTHR46552">
    <property type="entry name" value="NADH-UBIQUINONE OXIDOREDUCTASE CHAIN 2"/>
    <property type="match status" value="1"/>
</dbReference>
<evidence type="ECO:0000256" key="2">
    <source>
        <dbReference type="ARBA" id="ARBA00004448"/>
    </source>
</evidence>
<organism evidence="21">
    <name type="scientific">Ledropsis sp</name>
    <dbReference type="NCBI Taxonomy" id="3133679"/>
    <lineage>
        <taxon>Eukaryota</taxon>
        <taxon>Metazoa</taxon>
        <taxon>Ecdysozoa</taxon>
        <taxon>Arthropoda</taxon>
        <taxon>Hexapoda</taxon>
        <taxon>Insecta</taxon>
        <taxon>Pterygota</taxon>
        <taxon>Neoptera</taxon>
        <taxon>Paraneoptera</taxon>
        <taxon>Hemiptera</taxon>
        <taxon>Auchenorrhyncha</taxon>
        <taxon>Membracoidea</taxon>
        <taxon>Cicadellidae</taxon>
        <taxon>Ledrinae</taxon>
        <taxon>Ledropsis</taxon>
    </lineage>
</organism>
<keyword evidence="6" id="KW-0813">Transport</keyword>
<reference evidence="21" key="2">
    <citation type="submission" date="2024-06" db="EMBL/GenBank/DDBJ databases">
        <title>Expending Complete Mitogenomes of Ledrinae and Compositional heterogeneity effect on the phylogenetic inferences of paraphyletic family: Cicadellidae (Hemiptera: Cicadomorpha).</title>
        <authorList>
            <person name="Huang W."/>
            <person name="Yu T."/>
            <person name="Zhang Y."/>
        </authorList>
    </citation>
    <scope>NUCLEOTIDE SEQUENCE</scope>
</reference>
<dbReference type="EMBL" id="MZ333280">
    <property type="protein sequence ID" value="WXH77309.1"/>
    <property type="molecule type" value="Genomic_DNA"/>
</dbReference>
<comment type="similarity">
    <text evidence="3">Belongs to the complex I subunit 2 family.</text>
</comment>
<evidence type="ECO:0000256" key="15">
    <source>
        <dbReference type="ARBA" id="ARBA00023128"/>
    </source>
</evidence>
<evidence type="ECO:0000256" key="7">
    <source>
        <dbReference type="ARBA" id="ARBA00022660"/>
    </source>
</evidence>
<dbReference type="GO" id="GO:0008137">
    <property type="term" value="F:NADH dehydrogenase (ubiquinone) activity"/>
    <property type="evidence" value="ECO:0007669"/>
    <property type="project" value="UniProtKB-EC"/>
</dbReference>
<feature type="transmembrane region" description="Helical" evidence="19">
    <location>
        <begin position="163"/>
        <end position="182"/>
    </location>
</feature>
<proteinExistence type="inferred from homology"/>
<evidence type="ECO:0000256" key="6">
    <source>
        <dbReference type="ARBA" id="ARBA00022448"/>
    </source>
</evidence>
<keyword evidence="15 21" id="KW-0496">Mitochondrion</keyword>
<dbReference type="Pfam" id="PF00361">
    <property type="entry name" value="Proton_antipo_M"/>
    <property type="match status" value="1"/>
</dbReference>
<keyword evidence="11" id="KW-0249">Electron transport</keyword>
<feature type="transmembrane region" description="Helical" evidence="19">
    <location>
        <begin position="262"/>
        <end position="290"/>
    </location>
</feature>
<keyword evidence="10" id="KW-1278">Translocase</keyword>
<evidence type="ECO:0000256" key="13">
    <source>
        <dbReference type="ARBA" id="ARBA00023027"/>
    </source>
</evidence>
<keyword evidence="16 19" id="KW-0472">Membrane</keyword>
<evidence type="ECO:0000256" key="11">
    <source>
        <dbReference type="ARBA" id="ARBA00022982"/>
    </source>
</evidence>
<evidence type="ECO:0000256" key="16">
    <source>
        <dbReference type="ARBA" id="ARBA00023136"/>
    </source>
</evidence>
<evidence type="ECO:0000256" key="5">
    <source>
        <dbReference type="ARBA" id="ARBA00021008"/>
    </source>
</evidence>
<dbReference type="InterPro" id="IPR050175">
    <property type="entry name" value="Complex_I_Subunit_2"/>
</dbReference>
<evidence type="ECO:0000256" key="10">
    <source>
        <dbReference type="ARBA" id="ARBA00022967"/>
    </source>
</evidence>
<keyword evidence="14" id="KW-0830">Ubiquinone</keyword>
<name>A0AAU6PC41_9HEMI</name>
<comment type="function">
    <text evidence="1">Core subunit of the mitochondrial membrane respiratory chain NADH dehydrogenase (Complex I) that is believed to belong to the minimal assembly required for catalysis. Complex I functions in the transfer of electrons from NADH to the respiratory chain. The immediate electron acceptor for the enzyme is believed to be ubiquinone.</text>
</comment>
<feature type="transmembrane region" description="Helical" evidence="19">
    <location>
        <begin position="188"/>
        <end position="209"/>
    </location>
</feature>
<evidence type="ECO:0000256" key="18">
    <source>
        <dbReference type="ARBA" id="ARBA00049551"/>
    </source>
</evidence>
<evidence type="ECO:0000256" key="8">
    <source>
        <dbReference type="ARBA" id="ARBA00022692"/>
    </source>
</evidence>
<dbReference type="GO" id="GO:0006120">
    <property type="term" value="P:mitochondrial electron transport, NADH to ubiquinone"/>
    <property type="evidence" value="ECO:0007669"/>
    <property type="project" value="TreeGrafter"/>
</dbReference>
<evidence type="ECO:0000256" key="1">
    <source>
        <dbReference type="ARBA" id="ARBA00003257"/>
    </source>
</evidence>
<feature type="transmembrane region" description="Helical" evidence="19">
    <location>
        <begin position="85"/>
        <end position="101"/>
    </location>
</feature>
<feature type="domain" description="NADH:quinone oxidoreductase/Mrp antiporter transmembrane" evidence="20">
    <location>
        <begin position="25"/>
        <end position="272"/>
    </location>
</feature>
<keyword evidence="9" id="KW-0999">Mitochondrion inner membrane</keyword>
<keyword evidence="7" id="KW-0679">Respiratory chain</keyword>
<feature type="transmembrane region" description="Helical" evidence="19">
    <location>
        <begin position="216"/>
        <end position="234"/>
    </location>
</feature>
<keyword evidence="8 19" id="KW-0812">Transmembrane</keyword>